<dbReference type="Pfam" id="PF03358">
    <property type="entry name" value="FMN_red"/>
    <property type="match status" value="1"/>
</dbReference>
<dbReference type="RefSeq" id="WP_090443431.1">
    <property type="nucleotide sequence ID" value="NZ_FOHU01000008.1"/>
</dbReference>
<evidence type="ECO:0000313" key="2">
    <source>
        <dbReference type="EMBL" id="SET34391.1"/>
    </source>
</evidence>
<dbReference type="InterPro" id="IPR029039">
    <property type="entry name" value="Flavoprotein-like_sf"/>
</dbReference>
<dbReference type="OrthoDB" id="9805976at2"/>
<dbReference type="InterPro" id="IPR005025">
    <property type="entry name" value="FMN_Rdtase-like_dom"/>
</dbReference>
<evidence type="ECO:0000259" key="1">
    <source>
        <dbReference type="Pfam" id="PF03358"/>
    </source>
</evidence>
<organism evidence="2 3">
    <name type="scientific">Natronincola peptidivorans</name>
    <dbReference type="NCBI Taxonomy" id="426128"/>
    <lineage>
        <taxon>Bacteria</taxon>
        <taxon>Bacillati</taxon>
        <taxon>Bacillota</taxon>
        <taxon>Clostridia</taxon>
        <taxon>Peptostreptococcales</taxon>
        <taxon>Natronincolaceae</taxon>
        <taxon>Natronincola</taxon>
    </lineage>
</organism>
<dbReference type="SUPFAM" id="SSF52218">
    <property type="entry name" value="Flavoproteins"/>
    <property type="match status" value="1"/>
</dbReference>
<dbReference type="Proteomes" id="UP000199568">
    <property type="component" value="Unassembled WGS sequence"/>
</dbReference>
<evidence type="ECO:0000313" key="3">
    <source>
        <dbReference type="Proteomes" id="UP000199568"/>
    </source>
</evidence>
<reference evidence="2 3" key="1">
    <citation type="submission" date="2016-10" db="EMBL/GenBank/DDBJ databases">
        <authorList>
            <person name="de Groot N.N."/>
        </authorList>
    </citation>
    <scope>NUCLEOTIDE SEQUENCE [LARGE SCALE GENOMIC DNA]</scope>
    <source>
        <strain evidence="2 3">DSM 18979</strain>
    </source>
</reference>
<keyword evidence="3" id="KW-1185">Reference proteome</keyword>
<dbReference type="Gene3D" id="3.40.50.360">
    <property type="match status" value="1"/>
</dbReference>
<dbReference type="GO" id="GO:0016491">
    <property type="term" value="F:oxidoreductase activity"/>
    <property type="evidence" value="ECO:0007669"/>
    <property type="project" value="InterPro"/>
</dbReference>
<dbReference type="STRING" id="426128.SAMN05660297_02111"/>
<name>A0A1I0DPU8_9FIRM</name>
<accession>A0A1I0DPU8</accession>
<protein>
    <submittedName>
        <fullName evidence="2">NADPH-dependent FMN reductase</fullName>
    </submittedName>
</protein>
<feature type="domain" description="NADPH-dependent FMN reductase-like" evidence="1">
    <location>
        <begin position="1"/>
        <end position="130"/>
    </location>
</feature>
<dbReference type="AlphaFoldDB" id="A0A1I0DPU8"/>
<dbReference type="EMBL" id="FOHU01000008">
    <property type="protein sequence ID" value="SET34391.1"/>
    <property type="molecule type" value="Genomic_DNA"/>
</dbReference>
<sequence length="223" mass="25506">MQLVIFNGSPRGKNSNSEVIIQWLIEGLQQEADNPIDLLYLNKTQNHQSYISRIQASDTALIVFPLYTDCMPGIVMAFFEALEPLRKSLSGLKLGFVVHSGFPEAHQSRFVEKYLQWLAEELDAKYMGTVIMGSSEGIRSMSSSMTKKKRKLFNQLGNSLLLENQFNVEIVKKIAGREKMSNFAAQCFSILSKTGITNYYWNSQLKKNKVYQDRFAKPYSERH</sequence>
<gene>
    <name evidence="2" type="ORF">SAMN05660297_02111</name>
</gene>
<proteinExistence type="predicted"/>